<dbReference type="InterPro" id="IPR053965">
    <property type="entry name" value="INTS1_R4"/>
</dbReference>
<evidence type="ECO:0000313" key="5">
    <source>
        <dbReference type="WBParaSite" id="HPLM_0000870901-mRNA-1"/>
    </source>
</evidence>
<dbReference type="WBParaSite" id="HPLM_0000870901-mRNA-1">
    <property type="protein sequence ID" value="HPLM_0000870901-mRNA-1"/>
    <property type="gene ID" value="HPLM_0000870901"/>
</dbReference>
<gene>
    <name evidence="3" type="ORF">HPLM_LOCUS8701</name>
</gene>
<feature type="region of interest" description="Disordered" evidence="1">
    <location>
        <begin position="143"/>
        <end position="169"/>
    </location>
</feature>
<dbReference type="InterPro" id="IPR016024">
    <property type="entry name" value="ARM-type_fold"/>
</dbReference>
<keyword evidence="4" id="KW-1185">Reference proteome</keyword>
<reference evidence="3 4" key="2">
    <citation type="submission" date="2018-11" db="EMBL/GenBank/DDBJ databases">
        <authorList>
            <consortium name="Pathogen Informatics"/>
        </authorList>
    </citation>
    <scope>NUCLEOTIDE SEQUENCE [LARGE SCALE GENOMIC DNA]</scope>
    <source>
        <strain evidence="3 4">MHpl1</strain>
    </source>
</reference>
<evidence type="ECO:0000259" key="2">
    <source>
        <dbReference type="Pfam" id="PF22928"/>
    </source>
</evidence>
<dbReference type="SUPFAM" id="SSF48371">
    <property type="entry name" value="ARM repeat"/>
    <property type="match status" value="1"/>
</dbReference>
<evidence type="ECO:0000313" key="3">
    <source>
        <dbReference type="EMBL" id="VDO35596.1"/>
    </source>
</evidence>
<dbReference type="OrthoDB" id="5776349at2759"/>
<proteinExistence type="predicted"/>
<accession>A0A0N4WDN9</accession>
<sequence>METIHLRMSMSEMAFQHDDIIDDIEFAIRRFPECCEQLVPHVIRLMRSPIESVRAAAFGFALDIISQRPQTRCQLKEAYISTMQSNDFDITRQAITFLPDFVNVCIANADELISAAMHCCTRRSCLNDVHDYVVEAMAVFGQSKSNDEDGQNPDKKDMKRRSREDGEIN</sequence>
<evidence type="ECO:0000313" key="4">
    <source>
        <dbReference type="Proteomes" id="UP000268014"/>
    </source>
</evidence>
<evidence type="ECO:0000256" key="1">
    <source>
        <dbReference type="SAM" id="MobiDB-lite"/>
    </source>
</evidence>
<dbReference type="EMBL" id="UZAF01016913">
    <property type="protein sequence ID" value="VDO35596.1"/>
    <property type="molecule type" value="Genomic_DNA"/>
</dbReference>
<feature type="compositionally biased region" description="Basic and acidic residues" evidence="1">
    <location>
        <begin position="152"/>
        <end position="169"/>
    </location>
</feature>
<feature type="domain" description="Integrator complex subunit 1 R4" evidence="2">
    <location>
        <begin position="17"/>
        <end position="105"/>
    </location>
</feature>
<reference evidence="5" key="1">
    <citation type="submission" date="2017-02" db="UniProtKB">
        <authorList>
            <consortium name="WormBaseParasite"/>
        </authorList>
    </citation>
    <scope>IDENTIFICATION</scope>
</reference>
<dbReference type="AlphaFoldDB" id="A0A0N4WDN9"/>
<name>A0A0N4WDN9_HAEPC</name>
<dbReference type="OMA" id="ITRQAIT"/>
<organism evidence="5">
    <name type="scientific">Haemonchus placei</name>
    <name type="common">Barber's pole worm</name>
    <dbReference type="NCBI Taxonomy" id="6290"/>
    <lineage>
        <taxon>Eukaryota</taxon>
        <taxon>Metazoa</taxon>
        <taxon>Ecdysozoa</taxon>
        <taxon>Nematoda</taxon>
        <taxon>Chromadorea</taxon>
        <taxon>Rhabditida</taxon>
        <taxon>Rhabditina</taxon>
        <taxon>Rhabditomorpha</taxon>
        <taxon>Strongyloidea</taxon>
        <taxon>Trichostrongylidae</taxon>
        <taxon>Haemonchus</taxon>
    </lineage>
</organism>
<protein>
    <submittedName>
        <fullName evidence="5">Adaptin_N domain-containing protein</fullName>
    </submittedName>
</protein>
<dbReference type="Proteomes" id="UP000268014">
    <property type="component" value="Unassembled WGS sequence"/>
</dbReference>
<dbReference type="Pfam" id="PF22928">
    <property type="entry name" value="INTS1_R4"/>
    <property type="match status" value="1"/>
</dbReference>